<dbReference type="InterPro" id="IPR004381">
    <property type="entry name" value="Glycerate_kinase"/>
</dbReference>
<dbReference type="NCBIfam" id="TIGR00045">
    <property type="entry name" value="glycerate kinase"/>
    <property type="match status" value="1"/>
</dbReference>
<dbReference type="RefSeq" id="WP_210060148.1">
    <property type="nucleotide sequence ID" value="NZ_JAGGLJ010000003.1"/>
</dbReference>
<evidence type="ECO:0000256" key="1">
    <source>
        <dbReference type="ARBA" id="ARBA00006284"/>
    </source>
</evidence>
<evidence type="ECO:0000256" key="2">
    <source>
        <dbReference type="ARBA" id="ARBA00022679"/>
    </source>
</evidence>
<comment type="similarity">
    <text evidence="1 4">Belongs to the glycerate kinase type-1 family.</text>
</comment>
<keyword evidence="2 4" id="KW-0808">Transferase</keyword>
<evidence type="ECO:0000313" key="5">
    <source>
        <dbReference type="EMBL" id="MBP2024840.1"/>
    </source>
</evidence>
<sequence length="375" mass="40749">MKIFVAVDSFKGSMGSIEAGTIIKEAIIEEIPEAEVKISPLADGGEGTVKALVDGLKGKYIDVEVQGPLNEKIIAKYGAVDKVAIMEMAESSGLTLVEKEKRNPLFTTTYGLGDMIKDALDKNYREFIIGIGGSATSDVGLGMLQSLGFEFLDKNGNKVGIFGKDLENIAEIKDEKVDKRIYESTFQIACDVDNPLFGKNGAAYIYGPQKGASKEDIIKLDKYTKNFSEIVKEKYKLENENINGTGAAGGLGYAFKTFLKADLIPGIEIITDFLKIEEEIKSSKLAITGEGELDHQTMMGKAPSGVAKIAKKYNVPVIAVAGSLGKDVEKINNEGIDAYFSITPKPMTLEDAMNSEFAKKNLKSTIKQIMKVYKM</sequence>
<dbReference type="EMBL" id="JAGGLJ010000003">
    <property type="protein sequence ID" value="MBP2024840.1"/>
    <property type="molecule type" value="Genomic_DNA"/>
</dbReference>
<dbReference type="Gene3D" id="3.90.1510.10">
    <property type="entry name" value="Glycerate kinase, domain 2"/>
    <property type="match status" value="1"/>
</dbReference>
<dbReference type="InterPro" id="IPR018193">
    <property type="entry name" value="Glyc_kinase_flavodox-like_fold"/>
</dbReference>
<dbReference type="InterPro" id="IPR036129">
    <property type="entry name" value="Glycerate_kinase_sf"/>
</dbReference>
<dbReference type="PANTHER" id="PTHR21599:SF0">
    <property type="entry name" value="GLYCERATE KINASE"/>
    <property type="match status" value="1"/>
</dbReference>
<dbReference type="SUPFAM" id="SSF110738">
    <property type="entry name" value="Glycerate kinase I"/>
    <property type="match status" value="1"/>
</dbReference>
<dbReference type="GO" id="GO:0008887">
    <property type="term" value="F:glycerate kinase activity"/>
    <property type="evidence" value="ECO:0007669"/>
    <property type="project" value="UniProtKB-EC"/>
</dbReference>
<dbReference type="PANTHER" id="PTHR21599">
    <property type="entry name" value="GLYCERATE KINASE"/>
    <property type="match status" value="1"/>
</dbReference>
<dbReference type="Gene3D" id="3.40.50.10350">
    <property type="entry name" value="Glycerate kinase, domain 1"/>
    <property type="match status" value="1"/>
</dbReference>
<keyword evidence="3 4" id="KW-0418">Kinase</keyword>
<accession>A0ABS4KBW7</accession>
<evidence type="ECO:0000313" key="6">
    <source>
        <dbReference type="Proteomes" id="UP001519306"/>
    </source>
</evidence>
<dbReference type="EC" id="2.7.1.31" evidence="5"/>
<dbReference type="PIRSF" id="PIRSF006078">
    <property type="entry name" value="GlxK"/>
    <property type="match status" value="1"/>
</dbReference>
<protein>
    <submittedName>
        <fullName evidence="5">Glycerate kinase</fullName>
        <ecNumber evidence="5">2.7.1.31</ecNumber>
    </submittedName>
</protein>
<evidence type="ECO:0000256" key="3">
    <source>
        <dbReference type="ARBA" id="ARBA00022777"/>
    </source>
</evidence>
<dbReference type="InterPro" id="IPR018197">
    <property type="entry name" value="Glycerate_kinase_RE-like"/>
</dbReference>
<evidence type="ECO:0000256" key="4">
    <source>
        <dbReference type="PIRNR" id="PIRNR006078"/>
    </source>
</evidence>
<dbReference type="Proteomes" id="UP001519306">
    <property type="component" value="Unassembled WGS sequence"/>
</dbReference>
<reference evidence="5 6" key="1">
    <citation type="submission" date="2021-03" db="EMBL/GenBank/DDBJ databases">
        <title>Genomic Encyclopedia of Type Strains, Phase IV (KMG-IV): sequencing the most valuable type-strain genomes for metagenomic binning, comparative biology and taxonomic classification.</title>
        <authorList>
            <person name="Goeker M."/>
        </authorList>
    </citation>
    <scope>NUCLEOTIDE SEQUENCE [LARGE SCALE GENOMIC DNA]</scope>
    <source>
        <strain evidence="5 6">DSM 27563</strain>
    </source>
</reference>
<organism evidence="5 6">
    <name type="scientific">Peptoniphilus stercorisuis</name>
    <dbReference type="NCBI Taxonomy" id="1436965"/>
    <lineage>
        <taxon>Bacteria</taxon>
        <taxon>Bacillati</taxon>
        <taxon>Bacillota</taxon>
        <taxon>Tissierellia</taxon>
        <taxon>Tissierellales</taxon>
        <taxon>Peptoniphilaceae</taxon>
        <taxon>Peptoniphilus</taxon>
    </lineage>
</organism>
<comment type="caution">
    <text evidence="5">The sequence shown here is derived from an EMBL/GenBank/DDBJ whole genome shotgun (WGS) entry which is preliminary data.</text>
</comment>
<dbReference type="Pfam" id="PF02595">
    <property type="entry name" value="Gly_kinase"/>
    <property type="match status" value="1"/>
</dbReference>
<keyword evidence="6" id="KW-1185">Reference proteome</keyword>
<name>A0ABS4KBW7_9FIRM</name>
<proteinExistence type="inferred from homology"/>
<gene>
    <name evidence="5" type="ORF">J2Z71_000363</name>
</gene>